<dbReference type="CDD" id="cd08646">
    <property type="entry name" value="FMT_core_Met-tRNA-FMT_N"/>
    <property type="match status" value="1"/>
</dbReference>
<keyword evidence="3 5" id="KW-0808">Transferase</keyword>
<dbReference type="Pfam" id="PF02911">
    <property type="entry name" value="Formyl_trans_C"/>
    <property type="match status" value="1"/>
</dbReference>
<dbReference type="EC" id="2.1.2.9" evidence="2 5"/>
<sequence>MRVLFAGTPAPAVPALEALAQSSHDVVAVLTRPDRRAGRGRSLSRSEVGQRADELAIPLLQPRSVRDSEFQDELRALELDVAAIVAYGGLIPPEALGIPRHGWVNLHFSLLPRWRGAAPVQHAIAAGDTTTGISTFELEEGLDTGPIYRQVSMDIARDDTSGALLERLAIVGAAELRDTIDDIAAGVRPSPQPAEGVSLAPKIEVDDARVDFGAAAADIDRLVRSATPAPGAWTMLGEQRIKLGPVELTDEQIASGRLEVRKREVLVGTADHAVRLGAVQLPGKKPMPAPDVARGARWATGDVVGAL</sequence>
<dbReference type="OrthoDB" id="9802815at2"/>
<dbReference type="InterPro" id="IPR011034">
    <property type="entry name" value="Formyl_transferase-like_C_sf"/>
</dbReference>
<dbReference type="GO" id="GO:0004479">
    <property type="term" value="F:methionyl-tRNA formyltransferase activity"/>
    <property type="evidence" value="ECO:0007669"/>
    <property type="project" value="UniProtKB-UniRule"/>
</dbReference>
<evidence type="ECO:0000256" key="5">
    <source>
        <dbReference type="HAMAP-Rule" id="MF_00182"/>
    </source>
</evidence>
<dbReference type="PANTHER" id="PTHR11138">
    <property type="entry name" value="METHIONYL-TRNA FORMYLTRANSFERASE"/>
    <property type="match status" value="1"/>
</dbReference>
<accession>A0A7L4YIB2</accession>
<gene>
    <name evidence="5" type="primary">fmt</name>
    <name evidence="8" type="ORF">EK0264_00970</name>
</gene>
<dbReference type="EMBL" id="CP047156">
    <property type="protein sequence ID" value="QHB99009.1"/>
    <property type="molecule type" value="Genomic_DNA"/>
</dbReference>
<feature type="domain" description="Formyl transferase C-terminal" evidence="7">
    <location>
        <begin position="202"/>
        <end position="296"/>
    </location>
</feature>
<dbReference type="GO" id="GO:0005829">
    <property type="term" value="C:cytosol"/>
    <property type="evidence" value="ECO:0007669"/>
    <property type="project" value="TreeGrafter"/>
</dbReference>
<comment type="similarity">
    <text evidence="1 5">Belongs to the Fmt family.</text>
</comment>
<dbReference type="HAMAP" id="MF_00182">
    <property type="entry name" value="Formyl_trans"/>
    <property type="match status" value="1"/>
</dbReference>
<dbReference type="CDD" id="cd08704">
    <property type="entry name" value="Met_tRNA_FMT_C"/>
    <property type="match status" value="1"/>
</dbReference>
<dbReference type="InterPro" id="IPR036477">
    <property type="entry name" value="Formyl_transf_N_sf"/>
</dbReference>
<evidence type="ECO:0000313" key="9">
    <source>
        <dbReference type="Proteomes" id="UP000463857"/>
    </source>
</evidence>
<evidence type="ECO:0000313" key="8">
    <source>
        <dbReference type="EMBL" id="QHB99009.1"/>
    </source>
</evidence>
<dbReference type="Pfam" id="PF00551">
    <property type="entry name" value="Formyl_trans_N"/>
    <property type="match status" value="1"/>
</dbReference>
<dbReference type="AlphaFoldDB" id="A0A7L4YIB2"/>
<dbReference type="InterPro" id="IPR005794">
    <property type="entry name" value="Fmt"/>
</dbReference>
<dbReference type="InParanoid" id="A0A7L4YIB2"/>
<evidence type="ECO:0000256" key="2">
    <source>
        <dbReference type="ARBA" id="ARBA00012261"/>
    </source>
</evidence>
<feature type="domain" description="Formyl transferase N-terminal" evidence="6">
    <location>
        <begin position="2"/>
        <end position="171"/>
    </location>
</feature>
<comment type="function">
    <text evidence="5">Attaches a formyl group to the free amino group of methionyl-tRNA(fMet). The formyl group appears to play a dual role in the initiator identity of N-formylmethionyl-tRNA by promoting its recognition by IF2 and preventing the misappropriation of this tRNA by the elongation apparatus.</text>
</comment>
<dbReference type="InterPro" id="IPR002376">
    <property type="entry name" value="Formyl_transf_N"/>
</dbReference>
<dbReference type="InterPro" id="IPR005793">
    <property type="entry name" value="Formyl_trans_C"/>
</dbReference>
<proteinExistence type="inferred from homology"/>
<evidence type="ECO:0000256" key="3">
    <source>
        <dbReference type="ARBA" id="ARBA00022679"/>
    </source>
</evidence>
<protein>
    <recommendedName>
        <fullName evidence="2 5">Methionyl-tRNA formyltransferase</fullName>
        <ecNumber evidence="2 5">2.1.2.9</ecNumber>
    </recommendedName>
</protein>
<organism evidence="8 9">
    <name type="scientific">Epidermidibacterium keratini</name>
    <dbReference type="NCBI Taxonomy" id="1891644"/>
    <lineage>
        <taxon>Bacteria</taxon>
        <taxon>Bacillati</taxon>
        <taxon>Actinomycetota</taxon>
        <taxon>Actinomycetes</taxon>
        <taxon>Sporichthyales</taxon>
        <taxon>Sporichthyaceae</taxon>
        <taxon>Epidermidibacterium</taxon>
    </lineage>
</organism>
<dbReference type="RefSeq" id="WP_159542070.1">
    <property type="nucleotide sequence ID" value="NZ_CP047156.1"/>
</dbReference>
<dbReference type="Gene3D" id="3.40.50.12230">
    <property type="match status" value="1"/>
</dbReference>
<dbReference type="SUPFAM" id="SSF50486">
    <property type="entry name" value="FMT C-terminal domain-like"/>
    <property type="match status" value="1"/>
</dbReference>
<name>A0A7L4YIB2_9ACTN</name>
<dbReference type="InterPro" id="IPR044135">
    <property type="entry name" value="Met-tRNA-FMT_C"/>
</dbReference>
<evidence type="ECO:0000256" key="1">
    <source>
        <dbReference type="ARBA" id="ARBA00010699"/>
    </source>
</evidence>
<feature type="binding site" evidence="5">
    <location>
        <begin position="109"/>
        <end position="112"/>
    </location>
    <ligand>
        <name>(6S)-5,6,7,8-tetrahydrofolate</name>
        <dbReference type="ChEBI" id="CHEBI:57453"/>
    </ligand>
</feature>
<evidence type="ECO:0000259" key="7">
    <source>
        <dbReference type="Pfam" id="PF02911"/>
    </source>
</evidence>
<keyword evidence="4 5" id="KW-0648">Protein biosynthesis</keyword>
<dbReference type="NCBIfam" id="TIGR00460">
    <property type="entry name" value="fmt"/>
    <property type="match status" value="1"/>
</dbReference>
<comment type="catalytic activity">
    <reaction evidence="5">
        <text>L-methionyl-tRNA(fMet) + (6R)-10-formyltetrahydrofolate = N-formyl-L-methionyl-tRNA(fMet) + (6S)-5,6,7,8-tetrahydrofolate + H(+)</text>
        <dbReference type="Rhea" id="RHEA:24380"/>
        <dbReference type="Rhea" id="RHEA-COMP:9952"/>
        <dbReference type="Rhea" id="RHEA-COMP:9953"/>
        <dbReference type="ChEBI" id="CHEBI:15378"/>
        <dbReference type="ChEBI" id="CHEBI:57453"/>
        <dbReference type="ChEBI" id="CHEBI:78530"/>
        <dbReference type="ChEBI" id="CHEBI:78844"/>
        <dbReference type="ChEBI" id="CHEBI:195366"/>
        <dbReference type="EC" id="2.1.2.9"/>
    </reaction>
</comment>
<keyword evidence="9" id="KW-1185">Reference proteome</keyword>
<dbReference type="InterPro" id="IPR041711">
    <property type="entry name" value="Met-tRNA-FMT_N"/>
</dbReference>
<reference evidence="8 9" key="1">
    <citation type="journal article" date="2018" name="Int. J. Syst. Evol. Microbiol.">
        <title>Epidermidibacterium keratini gen. nov., sp. nov., a member of the family Sporichthyaceae, isolated from keratin epidermis.</title>
        <authorList>
            <person name="Lee D.G."/>
            <person name="Trujillo M.E."/>
            <person name="Kang S."/>
            <person name="Nam J.J."/>
            <person name="Kim Y.J."/>
        </authorList>
    </citation>
    <scope>NUCLEOTIDE SEQUENCE [LARGE SCALE GENOMIC DNA]</scope>
    <source>
        <strain evidence="8 9">EPI-7</strain>
    </source>
</reference>
<dbReference type="PANTHER" id="PTHR11138:SF5">
    <property type="entry name" value="METHIONYL-TRNA FORMYLTRANSFERASE, MITOCHONDRIAL"/>
    <property type="match status" value="1"/>
</dbReference>
<evidence type="ECO:0000259" key="6">
    <source>
        <dbReference type="Pfam" id="PF00551"/>
    </source>
</evidence>
<dbReference type="Proteomes" id="UP000463857">
    <property type="component" value="Chromosome"/>
</dbReference>
<dbReference type="FunCoup" id="A0A7L4YIB2">
    <property type="interactions" value="283"/>
</dbReference>
<dbReference type="SUPFAM" id="SSF53328">
    <property type="entry name" value="Formyltransferase"/>
    <property type="match status" value="1"/>
</dbReference>
<dbReference type="KEGG" id="eke:EK0264_00970"/>
<evidence type="ECO:0000256" key="4">
    <source>
        <dbReference type="ARBA" id="ARBA00022917"/>
    </source>
</evidence>